<accession>A0A382NP00</accession>
<dbReference type="EMBL" id="UINC01101806">
    <property type="protein sequence ID" value="SVC62914.1"/>
    <property type="molecule type" value="Genomic_DNA"/>
</dbReference>
<evidence type="ECO:0000313" key="1">
    <source>
        <dbReference type="EMBL" id="SVC62914.1"/>
    </source>
</evidence>
<gene>
    <name evidence="1" type="ORF">METZ01_LOCUS315768</name>
</gene>
<organism evidence="1">
    <name type="scientific">marine metagenome</name>
    <dbReference type="NCBI Taxonomy" id="408172"/>
    <lineage>
        <taxon>unclassified sequences</taxon>
        <taxon>metagenomes</taxon>
        <taxon>ecological metagenomes</taxon>
    </lineage>
</organism>
<evidence type="ECO:0008006" key="2">
    <source>
        <dbReference type="Google" id="ProtNLM"/>
    </source>
</evidence>
<protein>
    <recommendedName>
        <fullName evidence="2">Outer membrane lipoprotein-sorting protein</fullName>
    </recommendedName>
</protein>
<dbReference type="AlphaFoldDB" id="A0A382NP00"/>
<name>A0A382NP00_9ZZZZ</name>
<sequence>MFLSSRSRLILVVLSIIGTNFFAPVSSAQSKVEQLLNKLDENYYYPQKKGLVRISSQLQWEQENIGSKKIFAIKKPDFIFEGEFDGKTFRKRIKSYGIKKNTSEEEVIESIKFLNNYLDAFFPKTLREKFVHYKGIIGFRGASEIRLLLKKTEPTDDFNEYELFIDKKKWRISKIIVRQNQDPKKVEGKFFYAQKDEKWVVAETLSSFEINGHEFIEKTKYKYRAIESLWLVHEVNQTVKQDGNMILSYRFNLNDHKLRSKQ</sequence>
<proteinExistence type="predicted"/>
<reference evidence="1" key="1">
    <citation type="submission" date="2018-05" db="EMBL/GenBank/DDBJ databases">
        <authorList>
            <person name="Lanie J.A."/>
            <person name="Ng W.-L."/>
            <person name="Kazmierczak K.M."/>
            <person name="Andrzejewski T.M."/>
            <person name="Davidsen T.M."/>
            <person name="Wayne K.J."/>
            <person name="Tettelin H."/>
            <person name="Glass J.I."/>
            <person name="Rusch D."/>
            <person name="Podicherti R."/>
            <person name="Tsui H.-C.T."/>
            <person name="Winkler M.E."/>
        </authorList>
    </citation>
    <scope>NUCLEOTIDE SEQUENCE</scope>
</reference>